<evidence type="ECO:0000256" key="1">
    <source>
        <dbReference type="SAM" id="MobiDB-lite"/>
    </source>
</evidence>
<dbReference type="RefSeq" id="WP_280733129.1">
    <property type="nucleotide sequence ID" value="NZ_CP120368.1"/>
</dbReference>
<dbReference type="EMBL" id="CP120371">
    <property type="protein sequence ID" value="WEX82393.1"/>
    <property type="molecule type" value="Genomic_DNA"/>
</dbReference>
<name>A0ABY8D039_9HYPH</name>
<gene>
    <name evidence="2" type="ORF">PYH38_004682</name>
</gene>
<evidence type="ECO:0000313" key="2">
    <source>
        <dbReference type="EMBL" id="WEX82393.1"/>
    </source>
</evidence>
<reference evidence="2 3" key="1">
    <citation type="submission" date="2023-03" db="EMBL/GenBank/DDBJ databases">
        <authorList>
            <person name="Kaur S."/>
            <person name="Espinosa-Saiz D."/>
            <person name="Velazquez E."/>
            <person name="Menendez E."/>
            <person name="diCenzo G.C."/>
        </authorList>
    </citation>
    <scope>NUCLEOTIDE SEQUENCE [LARGE SCALE GENOMIC DNA]</scope>
    <source>
        <strain evidence="2 3">LMG 27395</strain>
    </source>
</reference>
<proteinExistence type="predicted"/>
<accession>A0ABY8D039</accession>
<dbReference type="Proteomes" id="UP001235547">
    <property type="component" value="Chromosome 1"/>
</dbReference>
<sequence length="88" mass="8749">MAAKMATMSDMTMSDHGDCQGCPDQPGDSGMKAMACGNVCAAAVVAPLPAAVLVPVGENSASAVSRDPLLLGRVLPPDPGPPRTSDIG</sequence>
<protein>
    <recommendedName>
        <fullName evidence="4">Transmembrane protein</fullName>
    </recommendedName>
</protein>
<evidence type="ECO:0008006" key="4">
    <source>
        <dbReference type="Google" id="ProtNLM"/>
    </source>
</evidence>
<evidence type="ECO:0000313" key="3">
    <source>
        <dbReference type="Proteomes" id="UP001235547"/>
    </source>
</evidence>
<keyword evidence="3" id="KW-1185">Reference proteome</keyword>
<organism evidence="2 3">
    <name type="scientific">Sinorhizobium numidicum</name>
    <dbReference type="NCBI Taxonomy" id="680248"/>
    <lineage>
        <taxon>Bacteria</taxon>
        <taxon>Pseudomonadati</taxon>
        <taxon>Pseudomonadota</taxon>
        <taxon>Alphaproteobacteria</taxon>
        <taxon>Hyphomicrobiales</taxon>
        <taxon>Rhizobiaceae</taxon>
        <taxon>Sinorhizobium/Ensifer group</taxon>
        <taxon>Sinorhizobium</taxon>
    </lineage>
</organism>
<feature type="region of interest" description="Disordered" evidence="1">
    <location>
        <begin position="1"/>
        <end position="27"/>
    </location>
</feature>